<feature type="region of interest" description="Disordered" evidence="1">
    <location>
        <begin position="364"/>
        <end position="404"/>
    </location>
</feature>
<organism evidence="3">
    <name type="scientific">Lichtheimia ramosa</name>
    <dbReference type="NCBI Taxonomy" id="688394"/>
    <lineage>
        <taxon>Eukaryota</taxon>
        <taxon>Fungi</taxon>
        <taxon>Fungi incertae sedis</taxon>
        <taxon>Mucoromycota</taxon>
        <taxon>Mucoromycotina</taxon>
        <taxon>Mucoromycetes</taxon>
        <taxon>Mucorales</taxon>
        <taxon>Lichtheimiaceae</taxon>
        <taxon>Lichtheimia</taxon>
    </lineage>
</organism>
<evidence type="ECO:0000256" key="1">
    <source>
        <dbReference type="SAM" id="MobiDB-lite"/>
    </source>
</evidence>
<evidence type="ECO:0000313" key="3">
    <source>
        <dbReference type="EMBL" id="CDS04928.1"/>
    </source>
</evidence>
<dbReference type="SMART" id="SM00315">
    <property type="entry name" value="RGS"/>
    <property type="match status" value="1"/>
</dbReference>
<name>A0A077WCW5_9FUNG</name>
<protein>
    <recommendedName>
        <fullName evidence="2">RGS domain-containing protein</fullName>
    </recommendedName>
</protein>
<sequence>MATTHEQDGLSFTSKPLIEQRRGSLAQMILTTTSSLQQSPQEVRDDPMEQDWPPPPPPSLASQSIHGNSIPLGRRRSSSCNMLTTPSIVGGAASKGHGVDRLLNVHTLYKIKRRKFHLFGSQQQQQKHDLPPAAPVVSSSSLPSLEDVSIAEIRREGVKGMLQSKIPICYFLYHLLQEISSENLFFYTEIEQYESFTYTTLVQQLATAQHIYDTYLSPNSHFEVNIDERIRHAVQRALQEKQVQGCFDPAKQAVYALLESSFMRFIDTPIWYEMVKQWEETMCHNEETKHAAVNTLLGYIEQQHAMLYTNPHMDAPLSMCMQTAKKRHDLTKSMVHEFCLTMVGVEFQYYNIWSTRQDEHEDHLEYHHRQSSSSSSYMTPSSSMSSLSSHSRSGSSQLIQALKRPRQVVEAFDFFVKKKK</sequence>
<dbReference type="InterPro" id="IPR044926">
    <property type="entry name" value="RGS_subdomain_2"/>
</dbReference>
<feature type="region of interest" description="Disordered" evidence="1">
    <location>
        <begin position="33"/>
        <end position="76"/>
    </location>
</feature>
<dbReference type="Pfam" id="PF00615">
    <property type="entry name" value="RGS"/>
    <property type="match status" value="1"/>
</dbReference>
<dbReference type="SUPFAM" id="SSF48097">
    <property type="entry name" value="Regulator of G-protein signaling, RGS"/>
    <property type="match status" value="1"/>
</dbReference>
<dbReference type="OrthoDB" id="196547at2759"/>
<feature type="compositionally biased region" description="Low complexity" evidence="1">
    <location>
        <begin position="371"/>
        <end position="396"/>
    </location>
</feature>
<feature type="domain" description="RGS" evidence="2">
    <location>
        <begin position="157"/>
        <end position="275"/>
    </location>
</feature>
<dbReference type="PANTHER" id="PTHR10845:SF192">
    <property type="entry name" value="DOUBLE HIT, ISOFORM B"/>
    <property type="match status" value="1"/>
</dbReference>
<accession>A0A077WCW5</accession>
<dbReference type="InterPro" id="IPR036305">
    <property type="entry name" value="RGS_sf"/>
</dbReference>
<dbReference type="CDD" id="cd07440">
    <property type="entry name" value="RGS"/>
    <property type="match status" value="1"/>
</dbReference>
<dbReference type="InterPro" id="IPR016137">
    <property type="entry name" value="RGS"/>
</dbReference>
<evidence type="ECO:0000259" key="2">
    <source>
        <dbReference type="PROSITE" id="PS50132"/>
    </source>
</evidence>
<dbReference type="PROSITE" id="PS50132">
    <property type="entry name" value="RGS"/>
    <property type="match status" value="1"/>
</dbReference>
<dbReference type="Gene3D" id="1.10.167.10">
    <property type="entry name" value="Regulator of G-protein Signalling 4, domain 2"/>
    <property type="match status" value="1"/>
</dbReference>
<reference evidence="3" key="1">
    <citation type="journal article" date="2014" name="Genome Announc.">
        <title>De novo whole-genome sequence and genome annotation of Lichtheimia ramosa.</title>
        <authorList>
            <person name="Linde J."/>
            <person name="Schwartze V."/>
            <person name="Binder U."/>
            <person name="Lass-Florl C."/>
            <person name="Voigt K."/>
            <person name="Horn F."/>
        </authorList>
    </citation>
    <scope>NUCLEOTIDE SEQUENCE</scope>
    <source>
        <strain evidence="3">JMRC FSU:6197</strain>
    </source>
</reference>
<dbReference type="EMBL" id="LK023315">
    <property type="protein sequence ID" value="CDS04928.1"/>
    <property type="molecule type" value="Genomic_DNA"/>
</dbReference>
<dbReference type="AlphaFoldDB" id="A0A077WCW5"/>
<dbReference type="PRINTS" id="PR01301">
    <property type="entry name" value="RGSPROTEIN"/>
</dbReference>
<proteinExistence type="predicted"/>
<dbReference type="PANTHER" id="PTHR10845">
    <property type="entry name" value="REGULATOR OF G PROTEIN SIGNALING"/>
    <property type="match status" value="1"/>
</dbReference>
<gene>
    <name evidence="3" type="ORF">LRAMOSA07458</name>
</gene>